<keyword evidence="3" id="KW-1185">Reference proteome</keyword>
<dbReference type="PATRIC" id="fig|476272.21.peg.3237"/>
<evidence type="ECO:0000313" key="2">
    <source>
        <dbReference type="EMBL" id="EEG50838.1"/>
    </source>
</evidence>
<dbReference type="AlphaFoldDB" id="C0CHB8"/>
<feature type="domain" description="Putative zinc-finger" evidence="1">
    <location>
        <begin position="40"/>
        <end position="73"/>
    </location>
</feature>
<evidence type="ECO:0000259" key="1">
    <source>
        <dbReference type="Pfam" id="PF13490"/>
    </source>
</evidence>
<name>C0CHB8_BLAHS</name>
<dbReference type="InterPro" id="IPR027383">
    <property type="entry name" value="Znf_put"/>
</dbReference>
<dbReference type="eggNOG" id="ENOG5033M7I">
    <property type="taxonomic scope" value="Bacteria"/>
</dbReference>
<evidence type="ECO:0000313" key="3">
    <source>
        <dbReference type="Proteomes" id="UP000003100"/>
    </source>
</evidence>
<dbReference type="EMBL" id="ACBZ01000006">
    <property type="protein sequence ID" value="EEG50838.1"/>
    <property type="molecule type" value="Genomic_DNA"/>
</dbReference>
<reference evidence="2 3" key="2">
    <citation type="submission" date="2009-02" db="EMBL/GenBank/DDBJ databases">
        <title>Draft genome sequence of Blautia hydrogenotrophica DSM 10507 (Ruminococcus hydrogenotrophicus DSM 10507).</title>
        <authorList>
            <person name="Sudarsanam P."/>
            <person name="Ley R."/>
            <person name="Guruge J."/>
            <person name="Turnbaugh P.J."/>
            <person name="Mahowald M."/>
            <person name="Liep D."/>
            <person name="Gordon J."/>
        </authorList>
    </citation>
    <scope>NUCLEOTIDE SEQUENCE [LARGE SCALE GENOMIC DNA]</scope>
    <source>
        <strain evidence="3">DSM 10507 / JCM 14656 / S5a33</strain>
    </source>
</reference>
<dbReference type="HOGENOM" id="CLU_141480_0_0_9"/>
<accession>C0CHB8</accession>
<dbReference type="Pfam" id="PF13490">
    <property type="entry name" value="zf-HC2"/>
    <property type="match status" value="1"/>
</dbReference>
<organism evidence="2 3">
    <name type="scientific">Blautia hydrogenotrophica (strain DSM 10507 / JCM 14656 / S5a33)</name>
    <name type="common">Ruminococcus hydrogenotrophicus</name>
    <dbReference type="NCBI Taxonomy" id="476272"/>
    <lineage>
        <taxon>Bacteria</taxon>
        <taxon>Bacillati</taxon>
        <taxon>Bacillota</taxon>
        <taxon>Clostridia</taxon>
        <taxon>Lachnospirales</taxon>
        <taxon>Lachnospiraceae</taxon>
        <taxon>Blautia</taxon>
    </lineage>
</organism>
<sequence>MDFSQQSNCFYCIIFFQMMLSFFGGFGYNRVHKEETAMDCRTAESLVNAYINRTLPLDQLEEFIDHVRSCSSCYEELETYYIVHFAIQHLEDENEENNVTLDMYKMLKQDLHNRELYVHRKKIQKVLRLLLLVFFLLVVMGLLIFTAVQLGHIKILV</sequence>
<proteinExistence type="predicted"/>
<reference evidence="2 3" key="1">
    <citation type="submission" date="2009-01" db="EMBL/GenBank/DDBJ databases">
        <authorList>
            <person name="Fulton L."/>
            <person name="Clifton S."/>
            <person name="Fulton B."/>
            <person name="Xu J."/>
            <person name="Minx P."/>
            <person name="Pepin K.H."/>
            <person name="Johnson M."/>
            <person name="Bhonagiri V."/>
            <person name="Nash W.E."/>
            <person name="Mardis E.R."/>
            <person name="Wilson R.K."/>
        </authorList>
    </citation>
    <scope>NUCLEOTIDE SEQUENCE [LARGE SCALE GENOMIC DNA]</scope>
    <source>
        <strain evidence="3">DSM 10507 / JCM 14656 / S5a33</strain>
    </source>
</reference>
<dbReference type="Proteomes" id="UP000003100">
    <property type="component" value="Unassembled WGS sequence"/>
</dbReference>
<gene>
    <name evidence="2" type="ORF">RUMHYD_00232</name>
</gene>
<comment type="caution">
    <text evidence="2">The sequence shown here is derived from an EMBL/GenBank/DDBJ whole genome shotgun (WGS) entry which is preliminary data.</text>
</comment>
<protein>
    <recommendedName>
        <fullName evidence="1">Putative zinc-finger domain-containing protein</fullName>
    </recommendedName>
</protein>